<gene>
    <name evidence="2" type="ORF">D9611_006239</name>
</gene>
<accession>A0A8H5FG67</accession>
<keyword evidence="1" id="KW-1133">Transmembrane helix</keyword>
<dbReference type="AlphaFoldDB" id="A0A8H5FG67"/>
<keyword evidence="1" id="KW-0472">Membrane</keyword>
<keyword evidence="1" id="KW-0812">Transmembrane</keyword>
<dbReference type="EMBL" id="JAACJK010000059">
    <property type="protein sequence ID" value="KAF5336010.1"/>
    <property type="molecule type" value="Genomic_DNA"/>
</dbReference>
<organism evidence="2 3">
    <name type="scientific">Ephemerocybe angulata</name>
    <dbReference type="NCBI Taxonomy" id="980116"/>
    <lineage>
        <taxon>Eukaryota</taxon>
        <taxon>Fungi</taxon>
        <taxon>Dikarya</taxon>
        <taxon>Basidiomycota</taxon>
        <taxon>Agaricomycotina</taxon>
        <taxon>Agaricomycetes</taxon>
        <taxon>Agaricomycetidae</taxon>
        <taxon>Agaricales</taxon>
        <taxon>Agaricineae</taxon>
        <taxon>Psathyrellaceae</taxon>
        <taxon>Ephemerocybe</taxon>
    </lineage>
</organism>
<comment type="caution">
    <text evidence="2">The sequence shown here is derived from an EMBL/GenBank/DDBJ whole genome shotgun (WGS) entry which is preliminary data.</text>
</comment>
<dbReference type="Proteomes" id="UP000541558">
    <property type="component" value="Unassembled WGS sequence"/>
</dbReference>
<sequence>MSFVPLPPTSLPRRVLMSLETAFMVLIGSYAAGLYSVTQRKCDSGGQLAMVAIGVLGHPSLPLT</sequence>
<name>A0A8H5FG67_9AGAR</name>
<proteinExistence type="predicted"/>
<keyword evidence="3" id="KW-1185">Reference proteome</keyword>
<feature type="transmembrane region" description="Helical" evidence="1">
    <location>
        <begin position="15"/>
        <end position="37"/>
    </location>
</feature>
<evidence type="ECO:0000313" key="3">
    <source>
        <dbReference type="Proteomes" id="UP000541558"/>
    </source>
</evidence>
<evidence type="ECO:0000256" key="1">
    <source>
        <dbReference type="SAM" id="Phobius"/>
    </source>
</evidence>
<reference evidence="2 3" key="1">
    <citation type="journal article" date="2020" name="ISME J.">
        <title>Uncovering the hidden diversity of litter-decomposition mechanisms in mushroom-forming fungi.</title>
        <authorList>
            <person name="Floudas D."/>
            <person name="Bentzer J."/>
            <person name="Ahren D."/>
            <person name="Johansson T."/>
            <person name="Persson P."/>
            <person name="Tunlid A."/>
        </authorList>
    </citation>
    <scope>NUCLEOTIDE SEQUENCE [LARGE SCALE GENOMIC DNA]</scope>
    <source>
        <strain evidence="2 3">CBS 175.51</strain>
    </source>
</reference>
<protein>
    <submittedName>
        <fullName evidence="2">Uncharacterized protein</fullName>
    </submittedName>
</protein>
<evidence type="ECO:0000313" key="2">
    <source>
        <dbReference type="EMBL" id="KAF5336010.1"/>
    </source>
</evidence>